<dbReference type="HAMAP" id="MF_00454">
    <property type="entry name" value="FluC"/>
    <property type="match status" value="1"/>
</dbReference>
<evidence type="ECO:0000256" key="3">
    <source>
        <dbReference type="ARBA" id="ARBA00022692"/>
    </source>
</evidence>
<evidence type="ECO:0000256" key="7">
    <source>
        <dbReference type="ARBA" id="ARBA00035120"/>
    </source>
</evidence>
<evidence type="ECO:0000256" key="9">
    <source>
        <dbReference type="ARBA" id="ARBA00049940"/>
    </source>
</evidence>
<dbReference type="GO" id="GO:0062054">
    <property type="term" value="F:fluoride channel activity"/>
    <property type="evidence" value="ECO:0007669"/>
    <property type="project" value="UniProtKB-UniRule"/>
</dbReference>
<evidence type="ECO:0000313" key="12">
    <source>
        <dbReference type="Proteomes" id="UP000419743"/>
    </source>
</evidence>
<dbReference type="PANTHER" id="PTHR28259">
    <property type="entry name" value="FLUORIDE EXPORT PROTEIN 1-RELATED"/>
    <property type="match status" value="1"/>
</dbReference>
<comment type="similarity">
    <text evidence="7 10">Belongs to the fluoride channel Fluc/FEX (TC 1.A.43) family.</text>
</comment>
<keyword evidence="10" id="KW-0406">Ion transport</keyword>
<keyword evidence="3 10" id="KW-0812">Transmembrane</keyword>
<feature type="binding site" evidence="10">
    <location>
        <position position="80"/>
    </location>
    <ligand>
        <name>Na(+)</name>
        <dbReference type="ChEBI" id="CHEBI:29101"/>
        <note>structural</note>
    </ligand>
</feature>
<dbReference type="GO" id="GO:0140114">
    <property type="term" value="P:cellular detoxification of fluoride"/>
    <property type="evidence" value="ECO:0007669"/>
    <property type="project" value="UniProtKB-UniRule"/>
</dbReference>
<evidence type="ECO:0000313" key="11">
    <source>
        <dbReference type="EMBL" id="VZO35485.1"/>
    </source>
</evidence>
<feature type="transmembrane region" description="Helical" evidence="10">
    <location>
        <begin position="102"/>
        <end position="124"/>
    </location>
</feature>
<evidence type="ECO:0000256" key="10">
    <source>
        <dbReference type="HAMAP-Rule" id="MF_00454"/>
    </source>
</evidence>
<dbReference type="GO" id="GO:0046872">
    <property type="term" value="F:metal ion binding"/>
    <property type="evidence" value="ECO:0007669"/>
    <property type="project" value="UniProtKB-KW"/>
</dbReference>
<comment type="catalytic activity">
    <reaction evidence="8">
        <text>fluoride(in) = fluoride(out)</text>
        <dbReference type="Rhea" id="RHEA:76159"/>
        <dbReference type="ChEBI" id="CHEBI:17051"/>
    </reaction>
    <physiologicalReaction direction="left-to-right" evidence="8">
        <dbReference type="Rhea" id="RHEA:76160"/>
    </physiologicalReaction>
</comment>
<keyword evidence="10" id="KW-0479">Metal-binding</keyword>
<evidence type="ECO:0000256" key="2">
    <source>
        <dbReference type="ARBA" id="ARBA00022475"/>
    </source>
</evidence>
<feature type="transmembrane region" description="Helical" evidence="10">
    <location>
        <begin position="35"/>
        <end position="58"/>
    </location>
</feature>
<gene>
    <name evidence="11" type="primary">crcB_1</name>
    <name evidence="10" type="synonym">crcB</name>
    <name evidence="10" type="synonym">fluC</name>
    <name evidence="11" type="ORF">HALOF300_00683</name>
</gene>
<comment type="activity regulation">
    <text evidence="10">Na(+) is not transported, but it plays an essential structural role and its presence is essential for fluoride channel function.</text>
</comment>
<accession>A0A7M4DEZ2</accession>
<keyword evidence="12" id="KW-1185">Reference proteome</keyword>
<keyword evidence="5 10" id="KW-0472">Membrane</keyword>
<comment type="subcellular location">
    <subcellularLocation>
        <location evidence="1 10">Cell membrane</location>
        <topology evidence="1 10">Multi-pass membrane protein</topology>
    </subcellularLocation>
</comment>
<comment type="caution">
    <text evidence="11">The sequence shown here is derived from an EMBL/GenBank/DDBJ whole genome shotgun (WGS) entry which is preliminary data.</text>
</comment>
<reference evidence="11 12" key="1">
    <citation type="submission" date="2019-11" db="EMBL/GenBank/DDBJ databases">
        <authorList>
            <person name="Criscuolo A."/>
        </authorList>
    </citation>
    <scope>NUCLEOTIDE SEQUENCE [LARGE SCALE GENOMIC DNA]</scope>
    <source>
        <strain evidence="11">CIP111667</strain>
    </source>
</reference>
<dbReference type="Pfam" id="PF02537">
    <property type="entry name" value="CRCB"/>
    <property type="match status" value="1"/>
</dbReference>
<evidence type="ECO:0000256" key="6">
    <source>
        <dbReference type="ARBA" id="ARBA00023303"/>
    </source>
</evidence>
<dbReference type="PANTHER" id="PTHR28259:SF1">
    <property type="entry name" value="FLUORIDE EXPORT PROTEIN 1-RELATED"/>
    <property type="match status" value="1"/>
</dbReference>
<comment type="function">
    <text evidence="9 10">Fluoride-specific ion channel. Important for reducing fluoride concentration in the cell, thus reducing its toxicity.</text>
</comment>
<keyword evidence="10" id="KW-0813">Transport</keyword>
<evidence type="ECO:0000256" key="1">
    <source>
        <dbReference type="ARBA" id="ARBA00004651"/>
    </source>
</evidence>
<keyword evidence="4 10" id="KW-1133">Transmembrane helix</keyword>
<evidence type="ECO:0000256" key="8">
    <source>
        <dbReference type="ARBA" id="ARBA00035585"/>
    </source>
</evidence>
<dbReference type="InterPro" id="IPR003691">
    <property type="entry name" value="FluC"/>
</dbReference>
<dbReference type="AlphaFoldDB" id="A0A7M4DEZ2"/>
<protein>
    <recommendedName>
        <fullName evidence="10">Fluoride-specific ion channel FluC</fullName>
    </recommendedName>
</protein>
<dbReference type="GO" id="GO:0005886">
    <property type="term" value="C:plasma membrane"/>
    <property type="evidence" value="ECO:0007669"/>
    <property type="project" value="UniProtKB-SubCell"/>
</dbReference>
<keyword evidence="2 10" id="KW-1003">Cell membrane</keyword>
<dbReference type="RefSeq" id="WP_231954986.1">
    <property type="nucleotide sequence ID" value="NZ_CACRYJ010000011.1"/>
</dbReference>
<name>A0A7M4DEZ2_9MICO</name>
<feature type="transmembrane region" description="Helical" evidence="10">
    <location>
        <begin position="65"/>
        <end position="82"/>
    </location>
</feature>
<evidence type="ECO:0000256" key="4">
    <source>
        <dbReference type="ARBA" id="ARBA00022989"/>
    </source>
</evidence>
<dbReference type="Proteomes" id="UP000419743">
    <property type="component" value="Unassembled WGS sequence"/>
</dbReference>
<evidence type="ECO:0000256" key="5">
    <source>
        <dbReference type="ARBA" id="ARBA00023136"/>
    </source>
</evidence>
<organism evidence="11 12">
    <name type="scientific">Occultella aeris</name>
    <dbReference type="NCBI Taxonomy" id="2761496"/>
    <lineage>
        <taxon>Bacteria</taxon>
        <taxon>Bacillati</taxon>
        <taxon>Actinomycetota</taxon>
        <taxon>Actinomycetes</taxon>
        <taxon>Micrococcales</taxon>
        <taxon>Ruaniaceae</taxon>
        <taxon>Occultella</taxon>
    </lineage>
</organism>
<sequence length="128" mass="12744">MSPVLLAALVGVLGGLGAATRFAVDGMIRGRWSRLLPVATITINVTGSALIGVLAGALTTGAISADVYTIAATGFCGGYTTFSTAMVESVRLVASGDLRRGLVNAFGTLALTVVAATLGLVLGLQFGS</sequence>
<feature type="binding site" evidence="10">
    <location>
        <position position="77"/>
    </location>
    <ligand>
        <name>Na(+)</name>
        <dbReference type="ChEBI" id="CHEBI:29101"/>
        <note>structural</note>
    </ligand>
</feature>
<keyword evidence="10" id="KW-0915">Sodium</keyword>
<proteinExistence type="inferred from homology"/>
<dbReference type="EMBL" id="CACRYJ010000011">
    <property type="protein sequence ID" value="VZO35485.1"/>
    <property type="molecule type" value="Genomic_DNA"/>
</dbReference>
<keyword evidence="6 10" id="KW-0407">Ion channel</keyword>